<feature type="transmembrane region" description="Helical" evidence="6">
    <location>
        <begin position="240"/>
        <end position="260"/>
    </location>
</feature>
<keyword evidence="6" id="KW-1133">Transmembrane helix</keyword>
<evidence type="ECO:0000259" key="9">
    <source>
        <dbReference type="Pfam" id="PF07696"/>
    </source>
</evidence>
<evidence type="ECO:0000256" key="3">
    <source>
        <dbReference type="ARBA" id="ARBA00022679"/>
    </source>
</evidence>
<proteinExistence type="predicted"/>
<organism evidence="10 11">
    <name type="scientific">Marivirga salinarum</name>
    <dbReference type="NCBI Taxonomy" id="3059078"/>
    <lineage>
        <taxon>Bacteria</taxon>
        <taxon>Pseudomonadati</taxon>
        <taxon>Bacteroidota</taxon>
        <taxon>Cytophagia</taxon>
        <taxon>Cytophagales</taxon>
        <taxon>Marivirgaceae</taxon>
        <taxon>Marivirga</taxon>
    </lineage>
</organism>
<feature type="domain" description="7TM-DISM receptor extracellular" evidence="9">
    <location>
        <begin position="32"/>
        <end position="151"/>
    </location>
</feature>
<dbReference type="Gene3D" id="3.30.565.10">
    <property type="entry name" value="Histidine kinase-like ATPase, C-terminal domain"/>
    <property type="match status" value="1"/>
</dbReference>
<feature type="transmembrane region" description="Helical" evidence="6">
    <location>
        <begin position="179"/>
        <end position="199"/>
    </location>
</feature>
<dbReference type="PANTHER" id="PTHR24421:SF10">
    <property type="entry name" value="NITRATE_NITRITE SENSOR PROTEIN NARQ"/>
    <property type="match status" value="1"/>
</dbReference>
<dbReference type="InterPro" id="IPR036890">
    <property type="entry name" value="HATPase_C_sf"/>
</dbReference>
<dbReference type="Pfam" id="PF02518">
    <property type="entry name" value="HATPase_c"/>
    <property type="match status" value="1"/>
</dbReference>
<evidence type="ECO:0000313" key="11">
    <source>
        <dbReference type="Proteomes" id="UP001230496"/>
    </source>
</evidence>
<evidence type="ECO:0000256" key="6">
    <source>
        <dbReference type="SAM" id="Phobius"/>
    </source>
</evidence>
<dbReference type="RefSeq" id="WP_308349311.1">
    <property type="nucleotide sequence ID" value="NZ_CP129971.1"/>
</dbReference>
<feature type="domain" description="Histidine kinase/HSP90-like ATPase" evidence="7">
    <location>
        <begin position="513"/>
        <end position="586"/>
    </location>
</feature>
<dbReference type="Proteomes" id="UP001230496">
    <property type="component" value="Chromosome"/>
</dbReference>
<dbReference type="InterPro" id="IPR011622">
    <property type="entry name" value="7TMR_DISM_rcpt_extracell_dom2"/>
</dbReference>
<reference evidence="10 11" key="1">
    <citation type="submission" date="2023-08" db="EMBL/GenBank/DDBJ databases">
        <title>Comparative genomics and taxonomic characterization of three novel marine species of genus Marivirga.</title>
        <authorList>
            <person name="Muhammad N."/>
            <person name="Kim S.-G."/>
        </authorList>
    </citation>
    <scope>NUCLEOTIDE SEQUENCE [LARGE SCALE GENOMIC DNA]</scope>
    <source>
        <strain evidence="10 11">BDSF4-3</strain>
    </source>
</reference>
<feature type="domain" description="7TM-DISM receptor extracellular" evidence="8">
    <location>
        <begin position="179"/>
        <end position="384"/>
    </location>
</feature>
<evidence type="ECO:0000256" key="4">
    <source>
        <dbReference type="ARBA" id="ARBA00022777"/>
    </source>
</evidence>
<feature type="transmembrane region" description="Helical" evidence="6">
    <location>
        <begin position="301"/>
        <end position="320"/>
    </location>
</feature>
<dbReference type="PANTHER" id="PTHR24421">
    <property type="entry name" value="NITRATE/NITRITE SENSOR PROTEIN NARX-RELATED"/>
    <property type="match status" value="1"/>
</dbReference>
<keyword evidence="4" id="KW-0418">Kinase</keyword>
<evidence type="ECO:0000256" key="2">
    <source>
        <dbReference type="ARBA" id="ARBA00012438"/>
    </source>
</evidence>
<comment type="catalytic activity">
    <reaction evidence="1">
        <text>ATP + protein L-histidine = ADP + protein N-phospho-L-histidine.</text>
        <dbReference type="EC" id="2.7.13.3"/>
    </reaction>
</comment>
<gene>
    <name evidence="10" type="ORF">QYS49_39320</name>
</gene>
<keyword evidence="6" id="KW-0472">Membrane</keyword>
<dbReference type="InterPro" id="IPR003594">
    <property type="entry name" value="HATPase_dom"/>
</dbReference>
<dbReference type="GO" id="GO:0000160">
    <property type="term" value="P:phosphorelay signal transduction system"/>
    <property type="evidence" value="ECO:0007669"/>
    <property type="project" value="UniProtKB-KW"/>
</dbReference>
<protein>
    <recommendedName>
        <fullName evidence="2">histidine kinase</fullName>
        <ecNumber evidence="2">2.7.13.3</ecNumber>
    </recommendedName>
</protein>
<dbReference type="EC" id="2.7.13.3" evidence="2"/>
<keyword evidence="3" id="KW-0808">Transferase</keyword>
<dbReference type="SUPFAM" id="SSF55874">
    <property type="entry name" value="ATPase domain of HSP90 chaperone/DNA topoisomerase II/histidine kinase"/>
    <property type="match status" value="1"/>
</dbReference>
<accession>A0AA51RCH0</accession>
<evidence type="ECO:0000259" key="8">
    <source>
        <dbReference type="Pfam" id="PF07695"/>
    </source>
</evidence>
<keyword evidence="6" id="KW-0812">Transmembrane</keyword>
<dbReference type="InterPro" id="IPR011623">
    <property type="entry name" value="7TMR_DISM_rcpt_extracell_dom1"/>
</dbReference>
<dbReference type="AlphaFoldDB" id="A0AA51RCH0"/>
<feature type="transmembrane region" description="Helical" evidence="6">
    <location>
        <begin position="204"/>
        <end position="220"/>
    </location>
</feature>
<evidence type="ECO:0000256" key="1">
    <source>
        <dbReference type="ARBA" id="ARBA00000085"/>
    </source>
</evidence>
<sequence length="600" mass="69879">MLIIFLLIPNMLFCANPINVNQLEDIFKVSGNFQTYSDLTDSAEINDVINFDWKGGEAANLNFGIAEHPQWIKFNIQNASDQFIEKFLYIPYHHIEYIDLYVVNTGKVIRQIKTGTARPYDEKVIESSGYPFKLNLQPNSTYQLYLRLDHRYLPLRANLFLLSESKMREVNNDYHSLKWFWKGIMLFSIILSSILFFFIKTRLFLYYTLLLIGIILFVGVETGDYFLFINQDNRNTIIDIKHLGNILVVYSFPMFLNALTPIKKLNPKMWKFMIYLVFGFCILFILVLFDPIKDTKILLIITYYAIYVSALIFVFQLVFLFRAALLKKPNAILLLAIYTFYVTVFWLTNTFPNLGVIQSESINVYAILLVMSIIEIFTFLFLVARENYKIYNERTSLVRAQKLHQRNLLLATVESQEKERNLVGRELHDMIGANLAVVKQQIAKDNQYLRNLLQQTVDAVRNLSHGLITPQLKNKDLKYEITELCVLSSNDKISFSSYFYGWEHYNPSSEVTLHIFRIVQELIQNAIKHSKANNVRFQFFCSKEGIMIQYIDDGIGFQLKEAEKGIGLLNIHNRIKLINGELILHDGSHEKGVLIQIVIK</sequence>
<evidence type="ECO:0000256" key="5">
    <source>
        <dbReference type="ARBA" id="ARBA00023012"/>
    </source>
</evidence>
<keyword evidence="5" id="KW-0902">Two-component regulatory system</keyword>
<dbReference type="Pfam" id="PF07695">
    <property type="entry name" value="7TMR-DISM_7TM"/>
    <property type="match status" value="1"/>
</dbReference>
<feature type="transmembrane region" description="Helical" evidence="6">
    <location>
        <begin position="272"/>
        <end position="289"/>
    </location>
</feature>
<feature type="transmembrane region" description="Helical" evidence="6">
    <location>
        <begin position="332"/>
        <end position="352"/>
    </location>
</feature>
<evidence type="ECO:0000259" key="7">
    <source>
        <dbReference type="Pfam" id="PF02518"/>
    </source>
</evidence>
<name>A0AA51RCH0_9BACT</name>
<dbReference type="EMBL" id="CP129971">
    <property type="protein sequence ID" value="WMN11703.1"/>
    <property type="molecule type" value="Genomic_DNA"/>
</dbReference>
<dbReference type="CDD" id="cd16917">
    <property type="entry name" value="HATPase_UhpB-NarQ-NarX-like"/>
    <property type="match status" value="1"/>
</dbReference>
<dbReference type="KEGG" id="msaa:QYS49_39320"/>
<keyword evidence="11" id="KW-1185">Reference proteome</keyword>
<dbReference type="GO" id="GO:0004673">
    <property type="term" value="F:protein histidine kinase activity"/>
    <property type="evidence" value="ECO:0007669"/>
    <property type="project" value="UniProtKB-EC"/>
</dbReference>
<dbReference type="Gene3D" id="2.60.40.2380">
    <property type="match status" value="1"/>
</dbReference>
<dbReference type="Pfam" id="PF07696">
    <property type="entry name" value="7TMR-DISMED2"/>
    <property type="match status" value="1"/>
</dbReference>
<evidence type="ECO:0000313" key="10">
    <source>
        <dbReference type="EMBL" id="WMN11703.1"/>
    </source>
</evidence>
<feature type="transmembrane region" description="Helical" evidence="6">
    <location>
        <begin position="364"/>
        <end position="384"/>
    </location>
</feature>
<dbReference type="InterPro" id="IPR050482">
    <property type="entry name" value="Sensor_HK_TwoCompSys"/>
</dbReference>